<name>A0A443J6U3_9MICO</name>
<evidence type="ECO:0000313" key="1">
    <source>
        <dbReference type="EMBL" id="RWR16196.1"/>
    </source>
</evidence>
<dbReference type="OrthoDB" id="5076856at2"/>
<reference evidence="1 2" key="1">
    <citation type="journal article" date="2018" name="Front. Microbiol.">
        <title>Novel Insights Into Bacterial Dimethylsulfoniopropionate Catabolism in the East China Sea.</title>
        <authorList>
            <person name="Liu J."/>
            <person name="Liu J."/>
            <person name="Zhang S.H."/>
            <person name="Liang J."/>
            <person name="Lin H."/>
            <person name="Song D."/>
            <person name="Yang G.P."/>
            <person name="Todd J.D."/>
            <person name="Zhang X.H."/>
        </authorList>
    </citation>
    <scope>NUCLEOTIDE SEQUENCE [LARGE SCALE GENOMIC DNA]</scope>
    <source>
        <strain evidence="1 2">ZYFD042</strain>
    </source>
</reference>
<gene>
    <name evidence="1" type="ORF">D8Y23_14010</name>
</gene>
<protein>
    <submittedName>
        <fullName evidence="1">Uncharacterized protein</fullName>
    </submittedName>
</protein>
<comment type="caution">
    <text evidence="1">The sequence shown here is derived from an EMBL/GenBank/DDBJ whole genome shotgun (WGS) entry which is preliminary data.</text>
</comment>
<accession>A0A443J6U3</accession>
<sequence length="96" mass="10444">MAALKSWPFQPQYRTEGEADDWEFVEDSLDAVVYAYIELDLLSEDEYNLIADGSDEGVAAIIRERGGMTSEPLADVAARFGLTLDAPGANSSEVTP</sequence>
<dbReference type="EMBL" id="RBZY01000062">
    <property type="protein sequence ID" value="RWR16196.1"/>
    <property type="molecule type" value="Genomic_DNA"/>
</dbReference>
<proteinExistence type="predicted"/>
<evidence type="ECO:0000313" key="2">
    <source>
        <dbReference type="Proteomes" id="UP000285970"/>
    </source>
</evidence>
<dbReference type="AlphaFoldDB" id="A0A443J6U3"/>
<dbReference type="Proteomes" id="UP000285970">
    <property type="component" value="Unassembled WGS sequence"/>
</dbReference>
<dbReference type="RefSeq" id="WP_128218712.1">
    <property type="nucleotide sequence ID" value="NZ_RBZY01000062.1"/>
</dbReference>
<organism evidence="1 2">
    <name type="scientific">Microbacterium enclense</name>
    <dbReference type="NCBI Taxonomy" id="993073"/>
    <lineage>
        <taxon>Bacteria</taxon>
        <taxon>Bacillati</taxon>
        <taxon>Actinomycetota</taxon>
        <taxon>Actinomycetes</taxon>
        <taxon>Micrococcales</taxon>
        <taxon>Microbacteriaceae</taxon>
        <taxon>Microbacterium</taxon>
    </lineage>
</organism>